<dbReference type="Proteomes" id="UP000050525">
    <property type="component" value="Unassembled WGS sequence"/>
</dbReference>
<evidence type="ECO:0000313" key="2">
    <source>
        <dbReference type="Proteomes" id="UP000050525"/>
    </source>
</evidence>
<comment type="caution">
    <text evidence="1">The sequence shown here is derived from an EMBL/GenBank/DDBJ whole genome shotgun (WGS) entry which is preliminary data.</text>
</comment>
<gene>
    <name evidence="1" type="ORF">Y1Q_0005039</name>
</gene>
<organism evidence="1 2">
    <name type="scientific">Alligator mississippiensis</name>
    <name type="common">American alligator</name>
    <dbReference type="NCBI Taxonomy" id="8496"/>
    <lineage>
        <taxon>Eukaryota</taxon>
        <taxon>Metazoa</taxon>
        <taxon>Chordata</taxon>
        <taxon>Craniata</taxon>
        <taxon>Vertebrata</taxon>
        <taxon>Euteleostomi</taxon>
        <taxon>Archelosauria</taxon>
        <taxon>Archosauria</taxon>
        <taxon>Crocodylia</taxon>
        <taxon>Alligatoridae</taxon>
        <taxon>Alligatorinae</taxon>
        <taxon>Alligator</taxon>
    </lineage>
</organism>
<sequence length="96" mass="10871">MWLAGAEKDVVCAGVQASLCQFGEEEMGAICAWRYGVSWWNSRWRRVAACWLLGCSRRGVADVAWRLTTWCPRGREGHAVWWYASKAGRVPHCKAP</sequence>
<name>A0A151N016_ALLMI</name>
<proteinExistence type="predicted"/>
<keyword evidence="2" id="KW-1185">Reference proteome</keyword>
<protein>
    <submittedName>
        <fullName evidence="1">Uncharacterized protein</fullName>
    </submittedName>
</protein>
<evidence type="ECO:0000313" key="1">
    <source>
        <dbReference type="EMBL" id="KYO30141.1"/>
    </source>
</evidence>
<accession>A0A151N016</accession>
<dbReference type="EMBL" id="AKHW03004313">
    <property type="protein sequence ID" value="KYO30141.1"/>
    <property type="molecule type" value="Genomic_DNA"/>
</dbReference>
<reference evidence="1 2" key="1">
    <citation type="journal article" date="2012" name="Genome Biol.">
        <title>Sequencing three crocodilian genomes to illuminate the evolution of archosaurs and amniotes.</title>
        <authorList>
            <person name="St John J.A."/>
            <person name="Braun E.L."/>
            <person name="Isberg S.R."/>
            <person name="Miles L.G."/>
            <person name="Chong A.Y."/>
            <person name="Gongora J."/>
            <person name="Dalzell P."/>
            <person name="Moran C."/>
            <person name="Bed'hom B."/>
            <person name="Abzhanov A."/>
            <person name="Burgess S.C."/>
            <person name="Cooksey A.M."/>
            <person name="Castoe T.A."/>
            <person name="Crawford N.G."/>
            <person name="Densmore L.D."/>
            <person name="Drew J.C."/>
            <person name="Edwards S.V."/>
            <person name="Faircloth B.C."/>
            <person name="Fujita M.K."/>
            <person name="Greenwold M.J."/>
            <person name="Hoffmann F.G."/>
            <person name="Howard J.M."/>
            <person name="Iguchi T."/>
            <person name="Janes D.E."/>
            <person name="Khan S.Y."/>
            <person name="Kohno S."/>
            <person name="de Koning A.J."/>
            <person name="Lance S.L."/>
            <person name="McCarthy F.M."/>
            <person name="McCormack J.E."/>
            <person name="Merchant M.E."/>
            <person name="Peterson D.G."/>
            <person name="Pollock D.D."/>
            <person name="Pourmand N."/>
            <person name="Raney B.J."/>
            <person name="Roessler K.A."/>
            <person name="Sanford J.R."/>
            <person name="Sawyer R.H."/>
            <person name="Schmidt C.J."/>
            <person name="Triplett E.W."/>
            <person name="Tuberville T.D."/>
            <person name="Venegas-Anaya M."/>
            <person name="Howard J.T."/>
            <person name="Jarvis E.D."/>
            <person name="Guillette L.J.Jr."/>
            <person name="Glenn T.C."/>
            <person name="Green R.E."/>
            <person name="Ray D.A."/>
        </authorList>
    </citation>
    <scope>NUCLEOTIDE SEQUENCE [LARGE SCALE GENOMIC DNA]</scope>
    <source>
        <strain evidence="1">KSC_2009_1</strain>
    </source>
</reference>
<dbReference type="AlphaFoldDB" id="A0A151N016"/>